<dbReference type="GO" id="GO:0004633">
    <property type="term" value="F:phosphopantothenoylcysteine decarboxylase activity"/>
    <property type="evidence" value="ECO:0007669"/>
    <property type="project" value="TreeGrafter"/>
</dbReference>
<dbReference type="PANTHER" id="PTHR14359:SF6">
    <property type="entry name" value="PHOSPHOPANTOTHENOYLCYSTEINE DECARBOXYLASE"/>
    <property type="match status" value="1"/>
</dbReference>
<keyword evidence="1" id="KW-0472">Membrane</keyword>
<evidence type="ECO:0000259" key="2">
    <source>
        <dbReference type="Pfam" id="PF02441"/>
    </source>
</evidence>
<dbReference type="Gene3D" id="3.40.50.1950">
    <property type="entry name" value="Flavin prenyltransferase-like"/>
    <property type="match status" value="1"/>
</dbReference>
<keyword evidence="4" id="KW-1185">Reference proteome</keyword>
<evidence type="ECO:0000313" key="3">
    <source>
        <dbReference type="EMBL" id="OMI07156.1"/>
    </source>
</evidence>
<protein>
    <submittedName>
        <fullName evidence="3">Mersacidin decarboxylase</fullName>
    </submittedName>
</protein>
<gene>
    <name evidence="3" type="ORF">BW143_08200</name>
</gene>
<dbReference type="OrthoDB" id="2395518at2"/>
<dbReference type="GO" id="GO:0015937">
    <property type="term" value="P:coenzyme A biosynthetic process"/>
    <property type="evidence" value="ECO:0007669"/>
    <property type="project" value="TreeGrafter"/>
</dbReference>
<feature type="domain" description="Flavoprotein" evidence="2">
    <location>
        <begin position="9"/>
        <end position="156"/>
    </location>
</feature>
<proteinExistence type="predicted"/>
<dbReference type="PANTHER" id="PTHR14359">
    <property type="entry name" value="HOMO-OLIGOMERIC FLAVIN CONTAINING CYS DECARBOXYLASE FAMILY"/>
    <property type="match status" value="1"/>
</dbReference>
<dbReference type="GO" id="GO:0071513">
    <property type="term" value="C:phosphopantothenoylcysteine decarboxylase complex"/>
    <property type="evidence" value="ECO:0007669"/>
    <property type="project" value="TreeGrafter"/>
</dbReference>
<dbReference type="Pfam" id="PF02441">
    <property type="entry name" value="Flavoprotein"/>
    <property type="match status" value="1"/>
</dbReference>
<dbReference type="InterPro" id="IPR003382">
    <property type="entry name" value="Flavoprotein"/>
</dbReference>
<sequence length="195" mass="21923">MDFSYLKNKKLLIGVSGSISSVGISSYLLYFRNYFKEVRVILTKSAEDLIPASTVSYFCDKVYTDQKDENGKRYSHVEIGGWADIYCVLPATANILGQASQGAAINLLTTTILAHPHQTLFFPAMNDVMWQKKAVARNIQQLREDDHIVIDPVEIMAFEVSSGKRKLNRAIIPPDKALIEMAEIIETRIEHQVTS</sequence>
<keyword evidence="1" id="KW-1133">Transmembrane helix</keyword>
<dbReference type="GO" id="GO:0010181">
    <property type="term" value="F:FMN binding"/>
    <property type="evidence" value="ECO:0007669"/>
    <property type="project" value="TreeGrafter"/>
</dbReference>
<evidence type="ECO:0000256" key="1">
    <source>
        <dbReference type="SAM" id="Phobius"/>
    </source>
</evidence>
<accession>A0A1R1QR55</accession>
<evidence type="ECO:0000313" key="4">
    <source>
        <dbReference type="Proteomes" id="UP000187367"/>
    </source>
</evidence>
<dbReference type="InterPro" id="IPR036551">
    <property type="entry name" value="Flavin_trans-like"/>
</dbReference>
<name>A0A1R1QR55_9BACI</name>
<dbReference type="SUPFAM" id="SSF52507">
    <property type="entry name" value="Homo-oligomeric flavin-containing Cys decarboxylases, HFCD"/>
    <property type="match status" value="1"/>
</dbReference>
<feature type="transmembrane region" description="Helical" evidence="1">
    <location>
        <begin position="12"/>
        <end position="31"/>
    </location>
</feature>
<reference evidence="3 4" key="1">
    <citation type="submission" date="2017-01" db="EMBL/GenBank/DDBJ databases">
        <title>Bacillus phylogenomics.</title>
        <authorList>
            <person name="Dunlap C."/>
        </authorList>
    </citation>
    <scope>NUCLEOTIDE SEQUENCE [LARGE SCALE GENOMIC DNA]</scope>
    <source>
        <strain evidence="3 4">NRRL B-41282</strain>
    </source>
</reference>
<dbReference type="Proteomes" id="UP000187367">
    <property type="component" value="Unassembled WGS sequence"/>
</dbReference>
<dbReference type="AlphaFoldDB" id="A0A1R1QR55"/>
<comment type="caution">
    <text evidence="3">The sequence shown here is derived from an EMBL/GenBank/DDBJ whole genome shotgun (WGS) entry which is preliminary data.</text>
</comment>
<keyword evidence="1" id="KW-0812">Transmembrane</keyword>
<organism evidence="3 4">
    <name type="scientific">Bacillus swezeyi</name>
    <dbReference type="NCBI Taxonomy" id="1925020"/>
    <lineage>
        <taxon>Bacteria</taxon>
        <taxon>Bacillati</taxon>
        <taxon>Bacillota</taxon>
        <taxon>Bacilli</taxon>
        <taxon>Bacillales</taxon>
        <taxon>Bacillaceae</taxon>
        <taxon>Bacillus</taxon>
    </lineage>
</organism>
<dbReference type="EMBL" id="MTJL01000011">
    <property type="protein sequence ID" value="OMI07156.1"/>
    <property type="molecule type" value="Genomic_DNA"/>
</dbReference>
<accession>A0A1R1S1J5</accession>
<dbReference type="RefSeq" id="WP_076759788.1">
    <property type="nucleotide sequence ID" value="NZ_JARMMH010000011.1"/>
</dbReference>